<dbReference type="PANTHER" id="PTHR21621:SF0">
    <property type="entry name" value="BETA-CITRYLGLUTAMATE SYNTHASE B-RELATED"/>
    <property type="match status" value="1"/>
</dbReference>
<dbReference type="GO" id="GO:0005737">
    <property type="term" value="C:cytoplasm"/>
    <property type="evidence" value="ECO:0007669"/>
    <property type="project" value="TreeGrafter"/>
</dbReference>
<dbReference type="GO" id="GO:0046872">
    <property type="term" value="F:metal ion binding"/>
    <property type="evidence" value="ECO:0007669"/>
    <property type="project" value="InterPro"/>
</dbReference>
<feature type="domain" description="ATP-grasp" evidence="2">
    <location>
        <begin position="107"/>
        <end position="317"/>
    </location>
</feature>
<dbReference type="PANTHER" id="PTHR21621">
    <property type="entry name" value="RIBOSOMAL PROTEIN S6 MODIFICATION PROTEIN"/>
    <property type="match status" value="1"/>
</dbReference>
<evidence type="ECO:0000259" key="2">
    <source>
        <dbReference type="PROSITE" id="PS50975"/>
    </source>
</evidence>
<dbReference type="SUPFAM" id="SSF56059">
    <property type="entry name" value="Glutathione synthetase ATP-binding domain-like"/>
    <property type="match status" value="1"/>
</dbReference>
<dbReference type="Gene3D" id="3.40.50.20">
    <property type="match status" value="1"/>
</dbReference>
<dbReference type="RefSeq" id="WP_115568327.1">
    <property type="nucleotide sequence ID" value="NZ_QRGR01000044.1"/>
</dbReference>
<gene>
    <name evidence="3" type="ORF">DXT99_25000</name>
</gene>
<proteinExistence type="predicted"/>
<dbReference type="GO" id="GO:0018169">
    <property type="term" value="F:ribosomal S6-glutamic acid ligase activity"/>
    <property type="evidence" value="ECO:0007669"/>
    <property type="project" value="TreeGrafter"/>
</dbReference>
<evidence type="ECO:0000256" key="1">
    <source>
        <dbReference type="PROSITE-ProRule" id="PRU00409"/>
    </source>
</evidence>
<keyword evidence="1" id="KW-0067">ATP-binding</keyword>
<keyword evidence="4" id="KW-1185">Reference proteome</keyword>
<organism evidence="3 4">
    <name type="scientific">Pontibacter diazotrophicus</name>
    <dbReference type="NCBI Taxonomy" id="1400979"/>
    <lineage>
        <taxon>Bacteria</taxon>
        <taxon>Pseudomonadati</taxon>
        <taxon>Bacteroidota</taxon>
        <taxon>Cytophagia</taxon>
        <taxon>Cytophagales</taxon>
        <taxon>Hymenobacteraceae</taxon>
        <taxon>Pontibacter</taxon>
    </lineage>
</organism>
<evidence type="ECO:0000313" key="4">
    <source>
        <dbReference type="Proteomes" id="UP000256708"/>
    </source>
</evidence>
<dbReference type="Gene3D" id="3.30.470.20">
    <property type="entry name" value="ATP-grasp fold, B domain"/>
    <property type="match status" value="1"/>
</dbReference>
<dbReference type="GO" id="GO:0005524">
    <property type="term" value="F:ATP binding"/>
    <property type="evidence" value="ECO:0007669"/>
    <property type="project" value="UniProtKB-UniRule"/>
</dbReference>
<name>A0A3D8L1H8_9BACT</name>
<dbReference type="OrthoDB" id="4789744at2"/>
<protein>
    <recommendedName>
        <fullName evidence="2">ATP-grasp domain-containing protein</fullName>
    </recommendedName>
</protein>
<dbReference type="Gene3D" id="3.30.1490.20">
    <property type="entry name" value="ATP-grasp fold, A domain"/>
    <property type="match status" value="1"/>
</dbReference>
<dbReference type="InterPro" id="IPR013651">
    <property type="entry name" value="ATP-grasp_RimK-type"/>
</dbReference>
<dbReference type="EMBL" id="QRGR01000044">
    <property type="protein sequence ID" value="RDV11294.1"/>
    <property type="molecule type" value="Genomic_DNA"/>
</dbReference>
<reference evidence="4" key="1">
    <citation type="submission" date="2018-08" db="EMBL/GenBank/DDBJ databases">
        <authorList>
            <person name="Liu Z.-W."/>
            <person name="Du Z.-J."/>
        </authorList>
    </citation>
    <scope>NUCLEOTIDE SEQUENCE [LARGE SCALE GENOMIC DNA]</scope>
    <source>
        <strain evidence="4">H4X</strain>
    </source>
</reference>
<dbReference type="InterPro" id="IPR011761">
    <property type="entry name" value="ATP-grasp"/>
</dbReference>
<dbReference type="Proteomes" id="UP000256708">
    <property type="component" value="Unassembled WGS sequence"/>
</dbReference>
<sequence>MSTYSSGKPIAIFHEHPDWFRPLFNELDARGIPYERLNAAEHTYDPAQKELPYSLFFNRMSPSAYLRNNEQGIFYTLGLLAQLEARGIPVVNGYKAFQYETSKALQITLLERLGLPYPKARVINHPSQAVKAADGLRYPVVVKANIGGSGAGIVRYDSAEELAQAVEAGEVKLGIDNTALVQEYVVARGGHINRVETLGGKYLYAIKVYTNGESFNLCPADICQTTNGKELTRNACALDAPKNGLKVEAFTPEQEVIDAIERIVQEAGIDVGGIEYMVDERDGQIYYYDVNALSNFVADAVNVIGFNPHARLVDYLEKKAQLKLQEA</sequence>
<dbReference type="AlphaFoldDB" id="A0A3D8L1H8"/>
<comment type="caution">
    <text evidence="3">The sequence shown here is derived from an EMBL/GenBank/DDBJ whole genome shotgun (WGS) entry which is preliminary data.</text>
</comment>
<dbReference type="GO" id="GO:0009432">
    <property type="term" value="P:SOS response"/>
    <property type="evidence" value="ECO:0007669"/>
    <property type="project" value="TreeGrafter"/>
</dbReference>
<evidence type="ECO:0000313" key="3">
    <source>
        <dbReference type="EMBL" id="RDV11294.1"/>
    </source>
</evidence>
<dbReference type="Pfam" id="PF08443">
    <property type="entry name" value="RimK"/>
    <property type="match status" value="1"/>
</dbReference>
<dbReference type="PROSITE" id="PS50975">
    <property type="entry name" value="ATP_GRASP"/>
    <property type="match status" value="1"/>
</dbReference>
<accession>A0A3D8L1H8</accession>
<keyword evidence="1" id="KW-0547">Nucleotide-binding</keyword>
<dbReference type="InterPro" id="IPR013815">
    <property type="entry name" value="ATP_grasp_subdomain_1"/>
</dbReference>